<keyword evidence="1" id="KW-0560">Oxidoreductase</keyword>
<evidence type="ECO:0000313" key="4">
    <source>
        <dbReference type="Proteomes" id="UP000198878"/>
    </source>
</evidence>
<feature type="domain" description="NADP-dependent oxidoreductase" evidence="2">
    <location>
        <begin position="21"/>
        <end position="284"/>
    </location>
</feature>
<dbReference type="Gene3D" id="3.20.20.100">
    <property type="entry name" value="NADP-dependent oxidoreductase domain"/>
    <property type="match status" value="1"/>
</dbReference>
<name>A0A1H5Q413_9PSEU</name>
<dbReference type="EMBL" id="FNUJ01000001">
    <property type="protein sequence ID" value="SEF20634.1"/>
    <property type="molecule type" value="Genomic_DNA"/>
</dbReference>
<dbReference type="GO" id="GO:0005737">
    <property type="term" value="C:cytoplasm"/>
    <property type="evidence" value="ECO:0007669"/>
    <property type="project" value="TreeGrafter"/>
</dbReference>
<dbReference type="InterPro" id="IPR036812">
    <property type="entry name" value="NAD(P)_OxRdtase_dom_sf"/>
</dbReference>
<dbReference type="GO" id="GO:0016491">
    <property type="term" value="F:oxidoreductase activity"/>
    <property type="evidence" value="ECO:0007669"/>
    <property type="project" value="UniProtKB-KW"/>
</dbReference>
<sequence length="288" mass="31392">MPGTLPDRCGTYAIGGHEITRLGLGTAQMSESGVWSHPEDAAEAKRVLREAVDLGVNLIDVAESSGPFDYEELIAQSLSPFPDDLLLMIKGGLIRTPQGEWEPLPRPSFLRKQIETRLWYLKLDRIPLFQLHGFSPHAPIADQLGLLTDLRREGKIGQIGLAEVTLAELREAREFADIATIQVEYNLVNRAADPLVDYAESANIGCIPWLPLATGALAGDDGPLAETARRRGVSPAQIALAWLLNRSPALLPTPGTLSVRHLRENVAAADIRLTAAEVTDLDRLVPRP</sequence>
<organism evidence="3 4">
    <name type="scientific">Amycolatopsis pretoriensis</name>
    <dbReference type="NCBI Taxonomy" id="218821"/>
    <lineage>
        <taxon>Bacteria</taxon>
        <taxon>Bacillati</taxon>
        <taxon>Actinomycetota</taxon>
        <taxon>Actinomycetes</taxon>
        <taxon>Pseudonocardiales</taxon>
        <taxon>Pseudonocardiaceae</taxon>
        <taxon>Amycolatopsis</taxon>
    </lineage>
</organism>
<dbReference type="SUPFAM" id="SSF51430">
    <property type="entry name" value="NAD(P)-linked oxidoreductase"/>
    <property type="match status" value="1"/>
</dbReference>
<accession>A0A1H5Q413</accession>
<reference evidence="4" key="1">
    <citation type="submission" date="2016-10" db="EMBL/GenBank/DDBJ databases">
        <authorList>
            <person name="Varghese N."/>
            <person name="Submissions S."/>
        </authorList>
    </citation>
    <scope>NUCLEOTIDE SEQUENCE [LARGE SCALE GENOMIC DNA]</scope>
    <source>
        <strain evidence="4">DSM 44654</strain>
    </source>
</reference>
<dbReference type="Pfam" id="PF00248">
    <property type="entry name" value="Aldo_ket_red"/>
    <property type="match status" value="1"/>
</dbReference>
<evidence type="ECO:0000256" key="1">
    <source>
        <dbReference type="ARBA" id="ARBA00023002"/>
    </source>
</evidence>
<keyword evidence="4" id="KW-1185">Reference proteome</keyword>
<dbReference type="Proteomes" id="UP000198878">
    <property type="component" value="Unassembled WGS sequence"/>
</dbReference>
<evidence type="ECO:0000259" key="2">
    <source>
        <dbReference type="Pfam" id="PF00248"/>
    </source>
</evidence>
<dbReference type="AlphaFoldDB" id="A0A1H5Q413"/>
<dbReference type="PANTHER" id="PTHR43625">
    <property type="entry name" value="AFLATOXIN B1 ALDEHYDE REDUCTASE"/>
    <property type="match status" value="1"/>
</dbReference>
<proteinExistence type="predicted"/>
<dbReference type="OrthoDB" id="9768793at2"/>
<dbReference type="InterPro" id="IPR023210">
    <property type="entry name" value="NADP_OxRdtase_dom"/>
</dbReference>
<protein>
    <submittedName>
        <fullName evidence="3">Predicted oxidoreductase</fullName>
    </submittedName>
</protein>
<dbReference type="STRING" id="218821.SAMN05421837_101452"/>
<dbReference type="InterPro" id="IPR050791">
    <property type="entry name" value="Aldo-Keto_reductase"/>
</dbReference>
<dbReference type="CDD" id="cd19088">
    <property type="entry name" value="AKR_AKR13B1"/>
    <property type="match status" value="1"/>
</dbReference>
<dbReference type="PANTHER" id="PTHR43625:SF40">
    <property type="entry name" value="ALDO-KETO REDUCTASE YAKC [NADP(+)]"/>
    <property type="match status" value="1"/>
</dbReference>
<evidence type="ECO:0000313" key="3">
    <source>
        <dbReference type="EMBL" id="SEF20634.1"/>
    </source>
</evidence>
<dbReference type="RefSeq" id="WP_086672023.1">
    <property type="nucleotide sequence ID" value="NZ_FNUJ01000001.1"/>
</dbReference>
<gene>
    <name evidence="3" type="ORF">SAMN05421837_101452</name>
</gene>